<dbReference type="EMBL" id="JARYMX010000007">
    <property type="protein sequence ID" value="KAJ9541856.1"/>
    <property type="molecule type" value="Genomic_DNA"/>
</dbReference>
<dbReference type="Proteomes" id="UP001172457">
    <property type="component" value="Chromosome 7"/>
</dbReference>
<feature type="compositionally biased region" description="Basic and acidic residues" evidence="1">
    <location>
        <begin position="1"/>
        <end position="17"/>
    </location>
</feature>
<comment type="caution">
    <text evidence="2">The sequence shown here is derived from an EMBL/GenBank/DDBJ whole genome shotgun (WGS) entry which is preliminary data.</text>
</comment>
<accession>A0AA38SSH8</accession>
<name>A0AA38SSH8_9ASTR</name>
<evidence type="ECO:0000256" key="1">
    <source>
        <dbReference type="SAM" id="MobiDB-lite"/>
    </source>
</evidence>
<protein>
    <submittedName>
        <fullName evidence="2">Uncharacterized protein</fullName>
    </submittedName>
</protein>
<gene>
    <name evidence="2" type="ORF">OSB04_028362</name>
</gene>
<evidence type="ECO:0000313" key="2">
    <source>
        <dbReference type="EMBL" id="KAJ9541856.1"/>
    </source>
</evidence>
<dbReference type="AlphaFoldDB" id="A0AA38SSH8"/>
<organism evidence="2 3">
    <name type="scientific">Centaurea solstitialis</name>
    <name type="common">yellow star-thistle</name>
    <dbReference type="NCBI Taxonomy" id="347529"/>
    <lineage>
        <taxon>Eukaryota</taxon>
        <taxon>Viridiplantae</taxon>
        <taxon>Streptophyta</taxon>
        <taxon>Embryophyta</taxon>
        <taxon>Tracheophyta</taxon>
        <taxon>Spermatophyta</taxon>
        <taxon>Magnoliopsida</taxon>
        <taxon>eudicotyledons</taxon>
        <taxon>Gunneridae</taxon>
        <taxon>Pentapetalae</taxon>
        <taxon>asterids</taxon>
        <taxon>campanulids</taxon>
        <taxon>Asterales</taxon>
        <taxon>Asteraceae</taxon>
        <taxon>Carduoideae</taxon>
        <taxon>Cardueae</taxon>
        <taxon>Centaureinae</taxon>
        <taxon>Centaurea</taxon>
    </lineage>
</organism>
<feature type="region of interest" description="Disordered" evidence="1">
    <location>
        <begin position="1"/>
        <end position="22"/>
    </location>
</feature>
<evidence type="ECO:0000313" key="3">
    <source>
        <dbReference type="Proteomes" id="UP001172457"/>
    </source>
</evidence>
<keyword evidence="3" id="KW-1185">Reference proteome</keyword>
<proteinExistence type="predicted"/>
<reference evidence="2" key="1">
    <citation type="submission" date="2023-03" db="EMBL/GenBank/DDBJ databases">
        <title>Chromosome-scale reference genome and RAD-based genetic map of yellow starthistle (Centaurea solstitialis) reveal putative structural variation and QTLs associated with invader traits.</title>
        <authorList>
            <person name="Reatini B."/>
            <person name="Cang F.A."/>
            <person name="Jiang Q."/>
            <person name="Mckibben M.T.W."/>
            <person name="Barker M.S."/>
            <person name="Rieseberg L.H."/>
            <person name="Dlugosch K.M."/>
        </authorList>
    </citation>
    <scope>NUCLEOTIDE SEQUENCE</scope>
    <source>
        <strain evidence="2">CAN-66</strain>
        <tissue evidence="2">Leaf</tissue>
    </source>
</reference>
<sequence>MNRGKEGHGRAAQKEGSNEGLNTRIKQSEVRDAIKTHGLSFGALVETHVKSDSLSNIVSLVFGSWKWVSNSPVTENVNKVFFITIVYGSNSIVERKDLWSGLRKAMVLMGNMSWVIMGDFCWVFCGFPRIKLTQGLTWITKPHWFDKSHRSDNQTGPHRSGLIVASMRQATSSRSSECFLWAFLAAAGAVAGGASPRGSSRTYHFLSCLSTIIRLRSQSKKLEPTCVAPTGLVIFVWTPGRKTPIAPTGLTIS</sequence>